<evidence type="ECO:0000313" key="5">
    <source>
        <dbReference type="EMBL" id="SCY55240.1"/>
    </source>
</evidence>
<feature type="compositionally biased region" description="Basic and acidic residues" evidence="2">
    <location>
        <begin position="1"/>
        <end position="57"/>
    </location>
</feature>
<dbReference type="EMBL" id="FMUR01000025">
    <property type="protein sequence ID" value="SCY55240.1"/>
    <property type="molecule type" value="Genomic_DNA"/>
</dbReference>
<dbReference type="PANTHER" id="PTHR33392:SF6">
    <property type="entry name" value="POLYISOPRENYL-TEICHOIC ACID--PEPTIDOGLYCAN TEICHOIC ACID TRANSFERASE TAGU"/>
    <property type="match status" value="1"/>
</dbReference>
<feature type="compositionally biased region" description="Low complexity" evidence="2">
    <location>
        <begin position="63"/>
        <end position="78"/>
    </location>
</feature>
<keyword evidence="3" id="KW-0472">Membrane</keyword>
<evidence type="ECO:0000313" key="6">
    <source>
        <dbReference type="Proteomes" id="UP000183047"/>
    </source>
</evidence>
<gene>
    <name evidence="5" type="ORF">SAMN02910451_03057</name>
</gene>
<sequence length="428" mass="48049">MANRDDEYYDRGGRRPSQRDDRYRDDMKSSGRGRDSRPRRDYDDYDERPARRREPEGRGAGYGAPRRGGQPGRPGAPRNGKKNNKALILLVSEIAVALLLLVAAYNIFFKMGATKVGRVNLDESEINDSISDAAADSEHMKGYTNIALFGVDSRKGQLDKKTRTDSIIICSINNDTGEIKLCSVYRDTWLNLSDDSYDKCNAAYVYGGPEQAIKMLNMNLDMDIKHCYTIGFRGLTDVVDALGGVEIDVPDNVVKHLNNYENTMAQELKMEYKPVEKAGLQKLTGLQATAYCRVRYTANGDIDRAARQREVIQACLEEAKKRSPAELEEVAEKIFKESYTTLNFDEIVKLLKNVPKYEIVDQSGFPNQDMINPNARVGKKSVVAPVDLESNVKWLHGFLFNDTEYAVSEDVKKYSQKISADTGTGKSN</sequence>
<dbReference type="Pfam" id="PF03816">
    <property type="entry name" value="LytR_cpsA_psr"/>
    <property type="match status" value="1"/>
</dbReference>
<organism evidence="5 6">
    <name type="scientific">Butyrivibrio hungatei</name>
    <dbReference type="NCBI Taxonomy" id="185008"/>
    <lineage>
        <taxon>Bacteria</taxon>
        <taxon>Bacillati</taxon>
        <taxon>Bacillota</taxon>
        <taxon>Clostridia</taxon>
        <taxon>Lachnospirales</taxon>
        <taxon>Lachnospiraceae</taxon>
        <taxon>Butyrivibrio</taxon>
    </lineage>
</organism>
<keyword evidence="6" id="KW-1185">Reference proteome</keyword>
<reference evidence="6" key="1">
    <citation type="submission" date="2016-10" db="EMBL/GenBank/DDBJ databases">
        <authorList>
            <person name="Varghese N."/>
            <person name="Submissions S."/>
        </authorList>
    </citation>
    <scope>NUCLEOTIDE SEQUENCE [LARGE SCALE GENOMIC DNA]</scope>
    <source>
        <strain evidence="6">XBD2006</strain>
    </source>
</reference>
<dbReference type="InterPro" id="IPR004474">
    <property type="entry name" value="LytR_CpsA_psr"/>
</dbReference>
<keyword evidence="3" id="KW-1133">Transmembrane helix</keyword>
<comment type="similarity">
    <text evidence="1">Belongs to the LytR/CpsA/Psr (LCP) family.</text>
</comment>
<dbReference type="InterPro" id="IPR050922">
    <property type="entry name" value="LytR/CpsA/Psr_CW_biosynth"/>
</dbReference>
<proteinExistence type="inferred from homology"/>
<accession>A0A1G5GVN7</accession>
<dbReference type="NCBIfam" id="TIGR00350">
    <property type="entry name" value="lytR_cpsA_psr"/>
    <property type="match status" value="1"/>
</dbReference>
<feature type="transmembrane region" description="Helical" evidence="3">
    <location>
        <begin position="87"/>
        <end position="108"/>
    </location>
</feature>
<dbReference type="Proteomes" id="UP000183047">
    <property type="component" value="Unassembled WGS sequence"/>
</dbReference>
<evidence type="ECO:0000256" key="2">
    <source>
        <dbReference type="SAM" id="MobiDB-lite"/>
    </source>
</evidence>
<dbReference type="PANTHER" id="PTHR33392">
    <property type="entry name" value="POLYISOPRENYL-TEICHOIC ACID--PEPTIDOGLYCAN TEICHOIC ACID TRANSFERASE TAGU"/>
    <property type="match status" value="1"/>
</dbReference>
<protein>
    <submittedName>
        <fullName evidence="5">Transcriptional attenuator, LytR family</fullName>
    </submittedName>
</protein>
<dbReference type="RefSeq" id="WP_074463424.1">
    <property type="nucleotide sequence ID" value="NZ_FMUR01000025.1"/>
</dbReference>
<name>A0A1G5GVN7_9FIRM</name>
<evidence type="ECO:0000256" key="1">
    <source>
        <dbReference type="ARBA" id="ARBA00006068"/>
    </source>
</evidence>
<dbReference type="Gene3D" id="3.40.630.190">
    <property type="entry name" value="LCP protein"/>
    <property type="match status" value="1"/>
</dbReference>
<dbReference type="OrthoDB" id="27330at2"/>
<feature type="region of interest" description="Disordered" evidence="2">
    <location>
        <begin position="1"/>
        <end position="81"/>
    </location>
</feature>
<feature type="domain" description="Cell envelope-related transcriptional attenuator" evidence="4">
    <location>
        <begin position="163"/>
        <end position="320"/>
    </location>
</feature>
<dbReference type="AlphaFoldDB" id="A0A1G5GVN7"/>
<keyword evidence="3" id="KW-0812">Transmembrane</keyword>
<evidence type="ECO:0000259" key="4">
    <source>
        <dbReference type="Pfam" id="PF03816"/>
    </source>
</evidence>
<evidence type="ECO:0000256" key="3">
    <source>
        <dbReference type="SAM" id="Phobius"/>
    </source>
</evidence>